<evidence type="ECO:0000259" key="4">
    <source>
        <dbReference type="Pfam" id="PF02558"/>
    </source>
</evidence>
<dbReference type="Proteomes" id="UP000831775">
    <property type="component" value="Chromosome"/>
</dbReference>
<dbReference type="SUPFAM" id="SSF51735">
    <property type="entry name" value="NAD(P)-binding Rossmann-fold domains"/>
    <property type="match status" value="1"/>
</dbReference>
<keyword evidence="3 6" id="KW-0560">Oxidoreductase</keyword>
<dbReference type="InterPro" id="IPR013328">
    <property type="entry name" value="6PGD_dom2"/>
</dbReference>
<proteinExistence type="inferred from homology"/>
<feature type="domain" description="Ketopantoate reductase C-terminal" evidence="5">
    <location>
        <begin position="190"/>
        <end position="324"/>
    </location>
</feature>
<evidence type="ECO:0000256" key="1">
    <source>
        <dbReference type="ARBA" id="ARBA00007870"/>
    </source>
</evidence>
<sequence length="369" mass="39991">MSRNAHAAGPRVAVLGTGANGSIIGADLVEAGVDVTFIDQWPANIEAIRAHGIRVQSGETVRATRVPAHHLCEVAEMREPFDIVFLLVKAYDTRWAAELIAPLLHRDSVVVGVQNGMTGDVIAEAVGVDRTLAAVIEVTSAMYTPGLSERHSAYDRCWFAVGALDPSAERHVPVVAELLRHVGVVEESGDIQSAKWMKLILNVAELVTSAVLDLSIADCARHPGMREVMLAAGNEAVAVAQAHGYRIRPIFGMEGDAAASPDTFVAEILDNLVANYIQPDSRATVLQDWMKHRRSEVSELHGEVVRLASRYGMDTPVNAKVWELGLKVERGELIASPANVALMQQALREPVLVPARSAERPEQRRRPLA</sequence>
<dbReference type="Pfam" id="PF02558">
    <property type="entry name" value="ApbA"/>
    <property type="match status" value="1"/>
</dbReference>
<dbReference type="InterPro" id="IPR003710">
    <property type="entry name" value="ApbA"/>
</dbReference>
<gene>
    <name evidence="6" type="ORF">MUN76_09260</name>
</gene>
<dbReference type="RefSeq" id="WP_244684152.1">
    <property type="nucleotide sequence ID" value="NZ_CP095043.1"/>
</dbReference>
<evidence type="ECO:0000259" key="5">
    <source>
        <dbReference type="Pfam" id="PF08546"/>
    </source>
</evidence>
<dbReference type="GO" id="GO:0008677">
    <property type="term" value="F:2-dehydropantoate 2-reductase activity"/>
    <property type="evidence" value="ECO:0007669"/>
    <property type="project" value="UniProtKB-EC"/>
</dbReference>
<dbReference type="EMBL" id="CP095043">
    <property type="protein sequence ID" value="UOQ59245.1"/>
    <property type="molecule type" value="Genomic_DNA"/>
</dbReference>
<organism evidence="6 7">
    <name type="scientific">Leucobacter rhizosphaerae</name>
    <dbReference type="NCBI Taxonomy" id="2932245"/>
    <lineage>
        <taxon>Bacteria</taxon>
        <taxon>Bacillati</taxon>
        <taxon>Actinomycetota</taxon>
        <taxon>Actinomycetes</taxon>
        <taxon>Micrococcales</taxon>
        <taxon>Microbacteriaceae</taxon>
        <taxon>Leucobacter</taxon>
    </lineage>
</organism>
<dbReference type="Gene3D" id="3.40.50.720">
    <property type="entry name" value="NAD(P)-binding Rossmann-like Domain"/>
    <property type="match status" value="1"/>
</dbReference>
<evidence type="ECO:0000256" key="3">
    <source>
        <dbReference type="ARBA" id="ARBA00023002"/>
    </source>
</evidence>
<accession>A0ABY4FSI8</accession>
<keyword evidence="7" id="KW-1185">Reference proteome</keyword>
<dbReference type="InterPro" id="IPR008927">
    <property type="entry name" value="6-PGluconate_DH-like_C_sf"/>
</dbReference>
<evidence type="ECO:0000313" key="7">
    <source>
        <dbReference type="Proteomes" id="UP000831775"/>
    </source>
</evidence>
<comment type="similarity">
    <text evidence="1">Belongs to the ketopantoate reductase family.</text>
</comment>
<dbReference type="PANTHER" id="PTHR21708">
    <property type="entry name" value="PROBABLE 2-DEHYDROPANTOATE 2-REDUCTASE"/>
    <property type="match status" value="1"/>
</dbReference>
<evidence type="ECO:0000256" key="2">
    <source>
        <dbReference type="ARBA" id="ARBA00022857"/>
    </source>
</evidence>
<dbReference type="Gene3D" id="1.10.1040.10">
    <property type="entry name" value="N-(1-d-carboxylethyl)-l-norvaline Dehydrogenase, domain 2"/>
    <property type="match status" value="1"/>
</dbReference>
<dbReference type="InterPro" id="IPR036291">
    <property type="entry name" value="NAD(P)-bd_dom_sf"/>
</dbReference>
<dbReference type="InterPro" id="IPR051402">
    <property type="entry name" value="KPR-Related"/>
</dbReference>
<protein>
    <submittedName>
        <fullName evidence="6">2-dehydropantoate 2-reductase</fullName>
        <ecNumber evidence="6">1.1.1.169</ecNumber>
    </submittedName>
</protein>
<dbReference type="SUPFAM" id="SSF48179">
    <property type="entry name" value="6-phosphogluconate dehydrogenase C-terminal domain-like"/>
    <property type="match status" value="1"/>
</dbReference>
<dbReference type="InterPro" id="IPR013332">
    <property type="entry name" value="KPR_N"/>
</dbReference>
<keyword evidence="2" id="KW-0521">NADP</keyword>
<feature type="domain" description="Ketopantoate reductase N-terminal" evidence="4">
    <location>
        <begin position="12"/>
        <end position="160"/>
    </location>
</feature>
<dbReference type="NCBIfam" id="TIGR00745">
    <property type="entry name" value="apbA_panE"/>
    <property type="match status" value="1"/>
</dbReference>
<evidence type="ECO:0000313" key="6">
    <source>
        <dbReference type="EMBL" id="UOQ59245.1"/>
    </source>
</evidence>
<dbReference type="PANTHER" id="PTHR21708:SF26">
    <property type="entry name" value="2-DEHYDROPANTOATE 2-REDUCTASE"/>
    <property type="match status" value="1"/>
</dbReference>
<reference evidence="6 7" key="1">
    <citation type="submission" date="2022-04" db="EMBL/GenBank/DDBJ databases">
        <title>Leucobacter sp. isolated from rhizosphere of onion.</title>
        <authorList>
            <person name="Won M."/>
            <person name="Lee C.-M."/>
            <person name="Woen H.-Y."/>
            <person name="Kwon S.-W."/>
        </authorList>
    </citation>
    <scope>NUCLEOTIDE SEQUENCE [LARGE SCALE GENOMIC DNA]</scope>
    <source>
        <strain evidence="6 7">H25R-14</strain>
    </source>
</reference>
<name>A0ABY4FSI8_9MICO</name>
<dbReference type="Pfam" id="PF08546">
    <property type="entry name" value="ApbA_C"/>
    <property type="match status" value="1"/>
</dbReference>
<dbReference type="EC" id="1.1.1.169" evidence="6"/>
<dbReference type="InterPro" id="IPR013752">
    <property type="entry name" value="KPA_reductase"/>
</dbReference>